<evidence type="ECO:0000256" key="3">
    <source>
        <dbReference type="ARBA" id="ARBA00023082"/>
    </source>
</evidence>
<dbReference type="GO" id="GO:0006352">
    <property type="term" value="P:DNA-templated transcription initiation"/>
    <property type="evidence" value="ECO:0007669"/>
    <property type="project" value="InterPro"/>
</dbReference>
<dbReference type="InterPro" id="IPR036388">
    <property type="entry name" value="WH-like_DNA-bd_sf"/>
</dbReference>
<comment type="similarity">
    <text evidence="1">Belongs to the sigma-70 factor family. ECF subfamily.</text>
</comment>
<dbReference type="GO" id="GO:0016987">
    <property type="term" value="F:sigma factor activity"/>
    <property type="evidence" value="ECO:0007669"/>
    <property type="project" value="UniProtKB-KW"/>
</dbReference>
<accession>A0A0E4CW41</accession>
<gene>
    <name evidence="8" type="ORF">PRIO_2439</name>
</gene>
<keyword evidence="3" id="KW-0731">Sigma factor</keyword>
<dbReference type="GO" id="GO:0003677">
    <property type="term" value="F:DNA binding"/>
    <property type="evidence" value="ECO:0007669"/>
    <property type="project" value="UniProtKB-KW"/>
</dbReference>
<proteinExistence type="inferred from homology"/>
<dbReference type="RefSeq" id="WP_020433614.1">
    <property type="nucleotide sequence ID" value="NZ_AGBD01001727.1"/>
</dbReference>
<dbReference type="InterPro" id="IPR014284">
    <property type="entry name" value="RNA_pol_sigma-70_dom"/>
</dbReference>
<keyword evidence="2" id="KW-0805">Transcription regulation</keyword>
<evidence type="ECO:0000256" key="1">
    <source>
        <dbReference type="ARBA" id="ARBA00010641"/>
    </source>
</evidence>
<feature type="domain" description="RNA polymerase sigma-70 region 2" evidence="6">
    <location>
        <begin position="23"/>
        <end position="82"/>
    </location>
</feature>
<feature type="domain" description="RNA polymerase sigma factor 70 region 4 type 2" evidence="7">
    <location>
        <begin position="116"/>
        <end position="168"/>
    </location>
</feature>
<dbReference type="Gene3D" id="1.10.10.10">
    <property type="entry name" value="Winged helix-like DNA-binding domain superfamily/Winged helix DNA-binding domain"/>
    <property type="match status" value="1"/>
</dbReference>
<reference evidence="9" key="1">
    <citation type="submission" date="2015-03" db="EMBL/GenBank/DDBJ databases">
        <authorList>
            <person name="Wibberg D."/>
        </authorList>
    </citation>
    <scope>NUCLEOTIDE SEQUENCE [LARGE SCALE GENOMIC DNA]</scope>
</reference>
<dbReference type="STRING" id="483937.AMQ84_08145"/>
<dbReference type="HOGENOM" id="CLU_096080_0_0_9"/>
<evidence type="ECO:0000256" key="4">
    <source>
        <dbReference type="ARBA" id="ARBA00023125"/>
    </source>
</evidence>
<evidence type="ECO:0000256" key="5">
    <source>
        <dbReference type="ARBA" id="ARBA00023163"/>
    </source>
</evidence>
<evidence type="ECO:0000313" key="9">
    <source>
        <dbReference type="Proteomes" id="UP000033163"/>
    </source>
</evidence>
<evidence type="ECO:0000259" key="6">
    <source>
        <dbReference type="Pfam" id="PF04542"/>
    </source>
</evidence>
<dbReference type="AlphaFoldDB" id="A0A0E4CW41"/>
<dbReference type="KEGG" id="pri:PRIO_2439"/>
<dbReference type="InterPro" id="IPR013249">
    <property type="entry name" value="RNA_pol_sigma70_r4_t2"/>
</dbReference>
<dbReference type="InterPro" id="IPR039425">
    <property type="entry name" value="RNA_pol_sigma-70-like"/>
</dbReference>
<dbReference type="SUPFAM" id="SSF88659">
    <property type="entry name" value="Sigma3 and sigma4 domains of RNA polymerase sigma factors"/>
    <property type="match status" value="1"/>
</dbReference>
<dbReference type="Pfam" id="PF04542">
    <property type="entry name" value="Sigma70_r2"/>
    <property type="match status" value="1"/>
</dbReference>
<name>A0A0E4CW41_9BACL</name>
<keyword evidence="5" id="KW-0804">Transcription</keyword>
<evidence type="ECO:0000259" key="7">
    <source>
        <dbReference type="Pfam" id="PF08281"/>
    </source>
</evidence>
<dbReference type="PANTHER" id="PTHR43133:SF8">
    <property type="entry name" value="RNA POLYMERASE SIGMA FACTOR HI_1459-RELATED"/>
    <property type="match status" value="1"/>
</dbReference>
<dbReference type="Proteomes" id="UP000033163">
    <property type="component" value="Chromosome I"/>
</dbReference>
<dbReference type="InterPro" id="IPR007627">
    <property type="entry name" value="RNA_pol_sigma70_r2"/>
</dbReference>
<dbReference type="NCBIfam" id="TIGR02937">
    <property type="entry name" value="sigma70-ECF"/>
    <property type="match status" value="1"/>
</dbReference>
<evidence type="ECO:0000256" key="2">
    <source>
        <dbReference type="ARBA" id="ARBA00023015"/>
    </source>
</evidence>
<dbReference type="PANTHER" id="PTHR43133">
    <property type="entry name" value="RNA POLYMERASE ECF-TYPE SIGMA FACTO"/>
    <property type="match status" value="1"/>
</dbReference>
<dbReference type="SUPFAM" id="SSF88946">
    <property type="entry name" value="Sigma2 domain of RNA polymerase sigma factors"/>
    <property type="match status" value="1"/>
</dbReference>
<protein>
    <submittedName>
        <fullName evidence="8">RNA polymerase, sigma-24 subunit, ECF subfamily protein</fullName>
    </submittedName>
</protein>
<dbReference type="PATRIC" id="fig|1073571.4.peg.2593"/>
<dbReference type="InterPro" id="IPR013325">
    <property type="entry name" value="RNA_pol_sigma_r2"/>
</dbReference>
<dbReference type="Pfam" id="PF08281">
    <property type="entry name" value="Sigma70_r4_2"/>
    <property type="match status" value="1"/>
</dbReference>
<organism evidence="8 9">
    <name type="scientific">Paenibacillus riograndensis SBR5</name>
    <dbReference type="NCBI Taxonomy" id="1073571"/>
    <lineage>
        <taxon>Bacteria</taxon>
        <taxon>Bacillati</taxon>
        <taxon>Bacillota</taxon>
        <taxon>Bacilli</taxon>
        <taxon>Bacillales</taxon>
        <taxon>Paenibacillaceae</taxon>
        <taxon>Paenibacillus</taxon>
        <taxon>Paenibacillus sonchi group</taxon>
    </lineage>
</organism>
<dbReference type="Gene3D" id="1.10.1740.10">
    <property type="match status" value="1"/>
</dbReference>
<keyword evidence="4" id="KW-0238">DNA-binding</keyword>
<sequence>MSILEPYSTAVLMDEQSYPPLREALFRYCLSLTRSRVEAEDLAQDTWTKTLAYKKFADSPNPEALLLRIAKNTWIDAMRRKTSLGRVLEHTQAVAALAQGQMSGQAPESGRSEIEMAFQALIRHLSPLQRTVFVMRDVLDYPAGETAEMLGTTEGAVKAALHRARQALGAVRKELAEDDGPAQPQDLDFRILLQALAESYEKGQLPVMLELLRRETAAEMTMAVSSGTVQMLGFGGGSSGTSMMAGGMAGLRMAA</sequence>
<dbReference type="InterPro" id="IPR013324">
    <property type="entry name" value="RNA_pol_sigma_r3/r4-like"/>
</dbReference>
<evidence type="ECO:0000313" key="8">
    <source>
        <dbReference type="EMBL" id="CQR54845.1"/>
    </source>
</evidence>
<dbReference type="EMBL" id="LN831776">
    <property type="protein sequence ID" value="CQR54845.1"/>
    <property type="molecule type" value="Genomic_DNA"/>
</dbReference>